<protein>
    <submittedName>
        <fullName evidence="2">Uncharacterized protein</fullName>
    </submittedName>
</protein>
<reference evidence="2 3" key="1">
    <citation type="journal article" date="2010" name="Cell">
        <title>The genome of Naegleria gruberi illuminates early eukaryotic versatility.</title>
        <authorList>
            <person name="Fritz-Laylin L.K."/>
            <person name="Prochnik S.E."/>
            <person name="Ginger M.L."/>
            <person name="Dacks J.B."/>
            <person name="Carpenter M.L."/>
            <person name="Field M.C."/>
            <person name="Kuo A."/>
            <person name="Paredez A."/>
            <person name="Chapman J."/>
            <person name="Pham J."/>
            <person name="Shu S."/>
            <person name="Neupane R."/>
            <person name="Cipriano M."/>
            <person name="Mancuso J."/>
            <person name="Tu H."/>
            <person name="Salamov A."/>
            <person name="Lindquist E."/>
            <person name="Shapiro H."/>
            <person name="Lucas S."/>
            <person name="Grigoriev I.V."/>
            <person name="Cande W.Z."/>
            <person name="Fulton C."/>
            <person name="Rokhsar D.S."/>
            <person name="Dawson S.C."/>
        </authorList>
    </citation>
    <scope>NUCLEOTIDE SEQUENCE [LARGE SCALE GENOMIC DNA]</scope>
    <source>
        <strain evidence="2 3">NEG-M</strain>
    </source>
</reference>
<dbReference type="VEuPathDB" id="AmoebaDB:NAEGRDRAFT_80013"/>
<evidence type="ECO:0000256" key="1">
    <source>
        <dbReference type="SAM" id="MobiDB-lite"/>
    </source>
</evidence>
<accession>D2VHS3</accession>
<organism evidence="3">
    <name type="scientific">Naegleria gruberi</name>
    <name type="common">Amoeba</name>
    <dbReference type="NCBI Taxonomy" id="5762"/>
    <lineage>
        <taxon>Eukaryota</taxon>
        <taxon>Discoba</taxon>
        <taxon>Heterolobosea</taxon>
        <taxon>Tetramitia</taxon>
        <taxon>Eutetramitia</taxon>
        <taxon>Vahlkampfiidae</taxon>
        <taxon>Naegleria</taxon>
    </lineage>
</organism>
<dbReference type="EMBL" id="GG738872">
    <property type="protein sequence ID" value="EFC43644.1"/>
    <property type="molecule type" value="Genomic_DNA"/>
</dbReference>
<proteinExistence type="predicted"/>
<dbReference type="InParanoid" id="D2VHS3"/>
<feature type="region of interest" description="Disordered" evidence="1">
    <location>
        <begin position="45"/>
        <end position="65"/>
    </location>
</feature>
<keyword evidence="3" id="KW-1185">Reference proteome</keyword>
<dbReference type="AlphaFoldDB" id="D2VHS3"/>
<dbReference type="GeneID" id="8847619"/>
<evidence type="ECO:0000313" key="2">
    <source>
        <dbReference type="EMBL" id="EFC43644.1"/>
    </source>
</evidence>
<gene>
    <name evidence="2" type="ORF">NAEGRDRAFT_80013</name>
</gene>
<name>D2VHS3_NAEGR</name>
<dbReference type="RefSeq" id="XP_002676388.1">
    <property type="nucleotide sequence ID" value="XM_002676342.1"/>
</dbReference>
<dbReference type="KEGG" id="ngr:NAEGRDRAFT_80013"/>
<evidence type="ECO:0000313" key="3">
    <source>
        <dbReference type="Proteomes" id="UP000006671"/>
    </source>
</evidence>
<dbReference type="Proteomes" id="UP000006671">
    <property type="component" value="Unassembled WGS sequence"/>
</dbReference>
<sequence>MKRGFSQFYESFETLNEYEEYEHGNLMYQCCTNNNTCNNNYSSSSEEGNAFEYSPSNKKKKTTTQQTIILDNNGTPTTMYYNSDSSNNDSSNIMDNVIITATNNKSRSLSMQSILQGQYLVQYGGNSDSVNKNNHDMNSRGERRIALSIVSSELHGGLFNFEIVEWSLLKEEGRSKLDVLSGIIQLNGDNRIGMVCHKKSVFKSLISGPEQYWKCEEIPLDEYQSVVALRKGNQLELKIVVRGIEYTFSKR</sequence>